<keyword evidence="3" id="KW-1185">Reference proteome</keyword>
<proteinExistence type="predicted"/>
<sequence>MDYRCTSGWQELVYVCAIWLLRARGDATSFGEISLDASWSPDIPYLLLKPLLFIVLDFFRFRRFKPPFGAKLVALGSSLQVLPFDTTLEPWVDLSREREVFEAFKHFRDYRPIVLLFRLRSGRSVNNVQYSLQIADSLSLPSTDSVTADPVVNTMTDSIVALDTSQRSPDADLNSPSSYSDSPMRFTTDDIPLGDETTVVLPPDLTSDFAQLRASVDQISLERVQTKIQIARLKAEFFAKISILETLLLSRADNQDRAARVQIKIFRKEVKDQKASLCKEFEDQLAVIRNDLLEFRVETQEQYTTLHDNLTELIAFFNRGRGDKKGEVGSSQGQGPQPPPDDRNRPGGGGGSRSEPAKKRGSSSQSGGGRTRQRGFRYWLTRE</sequence>
<organism evidence="2 3">
    <name type="scientific">Dorcoceras hygrometricum</name>
    <dbReference type="NCBI Taxonomy" id="472368"/>
    <lineage>
        <taxon>Eukaryota</taxon>
        <taxon>Viridiplantae</taxon>
        <taxon>Streptophyta</taxon>
        <taxon>Embryophyta</taxon>
        <taxon>Tracheophyta</taxon>
        <taxon>Spermatophyta</taxon>
        <taxon>Magnoliopsida</taxon>
        <taxon>eudicotyledons</taxon>
        <taxon>Gunneridae</taxon>
        <taxon>Pentapetalae</taxon>
        <taxon>asterids</taxon>
        <taxon>lamiids</taxon>
        <taxon>Lamiales</taxon>
        <taxon>Gesneriaceae</taxon>
        <taxon>Didymocarpoideae</taxon>
        <taxon>Trichosporeae</taxon>
        <taxon>Loxocarpinae</taxon>
        <taxon>Dorcoceras</taxon>
    </lineage>
</organism>
<feature type="region of interest" description="Disordered" evidence="1">
    <location>
        <begin position="324"/>
        <end position="383"/>
    </location>
</feature>
<dbReference type="EMBL" id="KV003968">
    <property type="protein sequence ID" value="KZV35960.1"/>
    <property type="molecule type" value="Genomic_DNA"/>
</dbReference>
<dbReference type="Proteomes" id="UP000250235">
    <property type="component" value="Unassembled WGS sequence"/>
</dbReference>
<protein>
    <submittedName>
        <fullName evidence="2">Cation-transporting atpase plant</fullName>
    </submittedName>
</protein>
<feature type="region of interest" description="Disordered" evidence="1">
    <location>
        <begin position="163"/>
        <end position="185"/>
    </location>
</feature>
<feature type="compositionally biased region" description="Polar residues" evidence="1">
    <location>
        <begin position="163"/>
        <end position="181"/>
    </location>
</feature>
<evidence type="ECO:0000256" key="1">
    <source>
        <dbReference type="SAM" id="MobiDB-lite"/>
    </source>
</evidence>
<reference evidence="2 3" key="1">
    <citation type="journal article" date="2015" name="Proc. Natl. Acad. Sci. U.S.A.">
        <title>The resurrection genome of Boea hygrometrica: A blueprint for survival of dehydration.</title>
        <authorList>
            <person name="Xiao L."/>
            <person name="Yang G."/>
            <person name="Zhang L."/>
            <person name="Yang X."/>
            <person name="Zhao S."/>
            <person name="Ji Z."/>
            <person name="Zhou Q."/>
            <person name="Hu M."/>
            <person name="Wang Y."/>
            <person name="Chen M."/>
            <person name="Xu Y."/>
            <person name="Jin H."/>
            <person name="Xiao X."/>
            <person name="Hu G."/>
            <person name="Bao F."/>
            <person name="Hu Y."/>
            <person name="Wan P."/>
            <person name="Li L."/>
            <person name="Deng X."/>
            <person name="Kuang T."/>
            <person name="Xiang C."/>
            <person name="Zhu J.K."/>
            <person name="Oliver M.J."/>
            <person name="He Y."/>
        </authorList>
    </citation>
    <scope>NUCLEOTIDE SEQUENCE [LARGE SCALE GENOMIC DNA]</scope>
    <source>
        <strain evidence="3">cv. XS01</strain>
    </source>
</reference>
<accession>A0A2Z7BUN9</accession>
<gene>
    <name evidence="2" type="ORF">F511_34436</name>
</gene>
<evidence type="ECO:0000313" key="2">
    <source>
        <dbReference type="EMBL" id="KZV35960.1"/>
    </source>
</evidence>
<dbReference type="AlphaFoldDB" id="A0A2Z7BUN9"/>
<name>A0A2Z7BUN9_9LAMI</name>
<evidence type="ECO:0000313" key="3">
    <source>
        <dbReference type="Proteomes" id="UP000250235"/>
    </source>
</evidence>